<proteinExistence type="predicted"/>
<organism evidence="1 2">
    <name type="scientific">Granulicella mallensis</name>
    <dbReference type="NCBI Taxonomy" id="940614"/>
    <lineage>
        <taxon>Bacteria</taxon>
        <taxon>Pseudomonadati</taxon>
        <taxon>Acidobacteriota</taxon>
        <taxon>Terriglobia</taxon>
        <taxon>Terriglobales</taxon>
        <taxon>Acidobacteriaceae</taxon>
        <taxon>Granulicella</taxon>
    </lineage>
</organism>
<evidence type="ECO:0000313" key="2">
    <source>
        <dbReference type="Proteomes" id="UP000584867"/>
    </source>
</evidence>
<name>A0A7W8EC62_9BACT</name>
<gene>
    <name evidence="1" type="ORF">HDF15_004696</name>
</gene>
<evidence type="ECO:0000313" key="1">
    <source>
        <dbReference type="EMBL" id="MBB5066319.1"/>
    </source>
</evidence>
<dbReference type="Proteomes" id="UP000584867">
    <property type="component" value="Unassembled WGS sequence"/>
</dbReference>
<accession>A0A7W8EC62</accession>
<sequence length="430" mass="47295">MIKLFERPLLDLLHTLSAGLLLTSAFLPSVAESSVQQPCGTAKGLVLVGYQGWFRCPGDGSPANTWSHWSKGAPSPDTMAVDLYPDTSELDSKSLCKLPDATIDGQPAYIFSSYRKETVETHFAWMQQYGIDGALAQRFINSTPGLKREGDAVLHNIRSAAEDHGRKFAVEYDLSGAHLDTAFAQLQDDWSYLQRDGFVSSNAYLRLNGKPVIAIWGLGFGDGHHIVDPVLALKIIRSFQQQGAAVVGGTPSGWGSLSGDSTHDPNWASVYAALDVVQPWTVGRYNSPEAADHWKASHLEPDVALTQKNHQLYMPVIFPGFSWHNLKPESPANQIPRLGGEFFWRQAYNARTAGACMVKIAMFDEVNEGTAIFKAAPRRTDAPTPGYWLTLDADGKQLPSDFYLQLASQIKKMFSEETTPSKKLPLKPVK</sequence>
<dbReference type="RefSeq" id="WP_184259718.1">
    <property type="nucleotide sequence ID" value="NZ_JACHIO010000026.1"/>
</dbReference>
<evidence type="ECO:0008006" key="3">
    <source>
        <dbReference type="Google" id="ProtNLM"/>
    </source>
</evidence>
<dbReference type="Gene3D" id="3.20.20.80">
    <property type="entry name" value="Glycosidases"/>
    <property type="match status" value="1"/>
</dbReference>
<protein>
    <recommendedName>
        <fullName evidence="3">Xylosidase/arabinosidase</fullName>
    </recommendedName>
</protein>
<dbReference type="EMBL" id="JACHIO010000026">
    <property type="protein sequence ID" value="MBB5066319.1"/>
    <property type="molecule type" value="Genomic_DNA"/>
</dbReference>
<reference evidence="1 2" key="1">
    <citation type="submission" date="2020-08" db="EMBL/GenBank/DDBJ databases">
        <title>Genomic Encyclopedia of Type Strains, Phase IV (KMG-V): Genome sequencing to study the core and pangenomes of soil and plant-associated prokaryotes.</title>
        <authorList>
            <person name="Whitman W."/>
        </authorList>
    </citation>
    <scope>NUCLEOTIDE SEQUENCE [LARGE SCALE GENOMIC DNA]</scope>
    <source>
        <strain evidence="1 2">X5P3</strain>
    </source>
</reference>
<dbReference type="CDD" id="cd11576">
    <property type="entry name" value="GH99_GH71_like_2"/>
    <property type="match status" value="1"/>
</dbReference>
<dbReference type="AlphaFoldDB" id="A0A7W8EC62"/>
<comment type="caution">
    <text evidence="1">The sequence shown here is derived from an EMBL/GenBank/DDBJ whole genome shotgun (WGS) entry which is preliminary data.</text>
</comment>